<accession>A0A562RQC9</accession>
<dbReference type="PANTHER" id="PTHR37844">
    <property type="entry name" value="SER/THR PROTEIN PHOSPHATASE SUPERFAMILY (AFU_ORTHOLOGUE AFUA_1G14840)"/>
    <property type="match status" value="1"/>
</dbReference>
<comment type="caution">
    <text evidence="1">The sequence shown here is derived from an EMBL/GenBank/DDBJ whole genome shotgun (WGS) entry which is preliminary data.</text>
</comment>
<dbReference type="Proteomes" id="UP000316291">
    <property type="component" value="Unassembled WGS sequence"/>
</dbReference>
<dbReference type="AlphaFoldDB" id="A0A562RQC9"/>
<proteinExistence type="predicted"/>
<protein>
    <submittedName>
        <fullName evidence="1">Calcineurin-like phosphoesterase</fullName>
    </submittedName>
</protein>
<dbReference type="RefSeq" id="WP_051122992.1">
    <property type="nucleotide sequence ID" value="NZ_VLLA01000008.1"/>
</dbReference>
<keyword evidence="2" id="KW-1185">Reference proteome</keyword>
<dbReference type="OrthoDB" id="356681at2"/>
<reference evidence="1 2" key="1">
    <citation type="journal article" date="2015" name="Stand. Genomic Sci.">
        <title>Genomic Encyclopedia of Bacterial and Archaeal Type Strains, Phase III: the genomes of soil and plant-associated and newly described type strains.</title>
        <authorList>
            <person name="Whitman W.B."/>
            <person name="Woyke T."/>
            <person name="Klenk H.P."/>
            <person name="Zhou Y."/>
            <person name="Lilburn T.G."/>
            <person name="Beck B.J."/>
            <person name="De Vos P."/>
            <person name="Vandamme P."/>
            <person name="Eisen J.A."/>
            <person name="Garrity G."/>
            <person name="Hugenholtz P."/>
            <person name="Kyrpides N.C."/>
        </authorList>
    </citation>
    <scope>NUCLEOTIDE SEQUENCE [LARGE SCALE GENOMIC DNA]</scope>
    <source>
        <strain evidence="1 2">CGMCC 1.10948</strain>
    </source>
</reference>
<dbReference type="SUPFAM" id="SSF56300">
    <property type="entry name" value="Metallo-dependent phosphatases"/>
    <property type="match status" value="1"/>
</dbReference>
<evidence type="ECO:0000313" key="2">
    <source>
        <dbReference type="Proteomes" id="UP000316291"/>
    </source>
</evidence>
<dbReference type="EMBL" id="VLLA01000008">
    <property type="protein sequence ID" value="TWI70536.1"/>
    <property type="molecule type" value="Genomic_DNA"/>
</dbReference>
<dbReference type="PANTHER" id="PTHR37844:SF2">
    <property type="entry name" value="SER_THR PROTEIN PHOSPHATASE SUPERFAMILY (AFU_ORTHOLOGUE AFUA_1G14840)"/>
    <property type="match status" value="1"/>
</dbReference>
<dbReference type="InterPro" id="IPR029052">
    <property type="entry name" value="Metallo-depent_PP-like"/>
</dbReference>
<dbReference type="GO" id="GO:0016787">
    <property type="term" value="F:hydrolase activity"/>
    <property type="evidence" value="ECO:0007669"/>
    <property type="project" value="InterPro"/>
</dbReference>
<organism evidence="1 2">
    <name type="scientific">Bradyrhizobium huanghuaihaiense</name>
    <dbReference type="NCBI Taxonomy" id="990078"/>
    <lineage>
        <taxon>Bacteria</taxon>
        <taxon>Pseudomonadati</taxon>
        <taxon>Pseudomonadota</taxon>
        <taxon>Alphaproteobacteria</taxon>
        <taxon>Hyphomicrobiales</taxon>
        <taxon>Nitrobacteraceae</taxon>
        <taxon>Bradyrhizobium</taxon>
    </lineage>
</organism>
<gene>
    <name evidence="1" type="ORF">IQ16_03709</name>
</gene>
<sequence>MTLLAVQSEQHIDHERYGCPTPPVEADVLIVIGDTTNAMTRGLHWIANNLCGGVKRCIYVPGNHDFYRAPGEENTFHEDQMARGREIAASLGNDLLQNDVLHLDEFGVRIAGATLWSDFSLLPPGWTGRQAMYYSQNGRLGDDRWSRRDRHNDYVEIRMGAGNNRHRLSPSDTLRMHKESFAFFERVLSTQDEGETVCVSHMGPASSVNTKDMHSWLYGSSDIVDGLTWSAIRVVTLWRTACARTPISIRRSSSRSSRASR</sequence>
<evidence type="ECO:0000313" key="1">
    <source>
        <dbReference type="EMBL" id="TWI70536.1"/>
    </source>
</evidence>
<name>A0A562RQC9_9BRAD</name>